<sequence>MTLRWSLDTSTETRPTRVEVCRDAAKIPGYLDRAEVAAFYDRGDTGASMVTPPRDAGRHGGEITRGGGTMGNAGGVGAAKGRARATDEAGDTSAAQGRTPAPGEAAGTGAQEGRSPTMADIAAYLGMSRQTVSLVLGEAPGPSAETRERVKAAAERLGYRPHLGAQALRRARSTDIGVVFTPSHATEPEVLDGVYPAAAAHGCGVIVSPQTATRSTADAVAELLGHRCSAIVVIGSDLRRAALDDLARRIPVPLAHVGYGRRNALYDVVRSAGDTGIEAVVDHLVGLGHRHIAYVHTPSLTPTHVRRTGYRRAMRRHGLGEEIVAEQGAVAEEAGAVAARGILDGGRLPTAIVAANDQAALGVVETLLRHGVRIPEDVSVTGFDDAPLARFSFLDLTTVNQDAGRLGTAAVEAVVRRREDPGREPVETVVPTTLVVRGSTAPPGPTAGRR</sequence>
<comment type="caution">
    <text evidence="6">The sequence shown here is derived from an EMBL/GenBank/DDBJ whole genome shotgun (WGS) entry which is preliminary data.</text>
</comment>
<dbReference type="EMBL" id="CAJB01000303">
    <property type="protein sequence ID" value="CCH78910.1"/>
    <property type="molecule type" value="Genomic_DNA"/>
</dbReference>
<evidence type="ECO:0000259" key="5">
    <source>
        <dbReference type="PROSITE" id="PS50932"/>
    </source>
</evidence>
<dbReference type="GO" id="GO:0000976">
    <property type="term" value="F:transcription cis-regulatory region binding"/>
    <property type="evidence" value="ECO:0007669"/>
    <property type="project" value="TreeGrafter"/>
</dbReference>
<dbReference type="CDD" id="cd01392">
    <property type="entry name" value="HTH_LacI"/>
    <property type="match status" value="1"/>
</dbReference>
<dbReference type="SUPFAM" id="SSF47413">
    <property type="entry name" value="lambda repressor-like DNA-binding domains"/>
    <property type="match status" value="1"/>
</dbReference>
<proteinExistence type="predicted"/>
<dbReference type="PANTHER" id="PTHR30146">
    <property type="entry name" value="LACI-RELATED TRANSCRIPTIONAL REPRESSOR"/>
    <property type="match status" value="1"/>
</dbReference>
<keyword evidence="2" id="KW-0238">DNA-binding</keyword>
<feature type="compositionally biased region" description="Gly residues" evidence="4">
    <location>
        <begin position="63"/>
        <end position="78"/>
    </location>
</feature>
<dbReference type="SMART" id="SM00354">
    <property type="entry name" value="HTH_LACI"/>
    <property type="match status" value="1"/>
</dbReference>
<accession>A0A077M442</accession>
<dbReference type="InterPro" id="IPR010982">
    <property type="entry name" value="Lambda_DNA-bd_dom_sf"/>
</dbReference>
<dbReference type="PROSITE" id="PS50932">
    <property type="entry name" value="HTH_LACI_2"/>
    <property type="match status" value="1"/>
</dbReference>
<name>A0A077M442_9MICO</name>
<organism evidence="6 7">
    <name type="scientific">Nostocoides japonicum T1-X7</name>
    <dbReference type="NCBI Taxonomy" id="1194083"/>
    <lineage>
        <taxon>Bacteria</taxon>
        <taxon>Bacillati</taxon>
        <taxon>Actinomycetota</taxon>
        <taxon>Actinomycetes</taxon>
        <taxon>Micrococcales</taxon>
        <taxon>Intrasporangiaceae</taxon>
        <taxon>Nostocoides</taxon>
    </lineage>
</organism>
<dbReference type="SUPFAM" id="SSF53822">
    <property type="entry name" value="Periplasmic binding protein-like I"/>
    <property type="match status" value="1"/>
</dbReference>
<evidence type="ECO:0000313" key="7">
    <source>
        <dbReference type="Proteomes" id="UP000035721"/>
    </source>
</evidence>
<dbReference type="Pfam" id="PF13377">
    <property type="entry name" value="Peripla_BP_3"/>
    <property type="match status" value="1"/>
</dbReference>
<dbReference type="STRING" id="1194083.BN12_3710004"/>
<keyword evidence="1" id="KW-0805">Transcription regulation</keyword>
<dbReference type="AlphaFoldDB" id="A0A077M442"/>
<dbReference type="CDD" id="cd06267">
    <property type="entry name" value="PBP1_LacI_sugar_binding-like"/>
    <property type="match status" value="1"/>
</dbReference>
<evidence type="ECO:0000313" key="6">
    <source>
        <dbReference type="EMBL" id="CCH78910.1"/>
    </source>
</evidence>
<dbReference type="Pfam" id="PF00356">
    <property type="entry name" value="LacI"/>
    <property type="match status" value="1"/>
</dbReference>
<keyword evidence="3" id="KW-0804">Transcription</keyword>
<dbReference type="Gene3D" id="1.10.260.40">
    <property type="entry name" value="lambda repressor-like DNA-binding domains"/>
    <property type="match status" value="1"/>
</dbReference>
<feature type="compositionally biased region" description="Low complexity" evidence="4">
    <location>
        <begin position="97"/>
        <end position="114"/>
    </location>
</feature>
<dbReference type="InterPro" id="IPR046335">
    <property type="entry name" value="LacI/GalR-like_sensor"/>
</dbReference>
<evidence type="ECO:0000256" key="2">
    <source>
        <dbReference type="ARBA" id="ARBA00023125"/>
    </source>
</evidence>
<dbReference type="InterPro" id="IPR000843">
    <property type="entry name" value="HTH_LacI"/>
</dbReference>
<dbReference type="GO" id="GO:0003700">
    <property type="term" value="F:DNA-binding transcription factor activity"/>
    <property type="evidence" value="ECO:0007669"/>
    <property type="project" value="TreeGrafter"/>
</dbReference>
<feature type="domain" description="HTH lacI-type" evidence="5">
    <location>
        <begin position="116"/>
        <end position="170"/>
    </location>
</feature>
<keyword evidence="7" id="KW-1185">Reference proteome</keyword>
<dbReference type="Proteomes" id="UP000035721">
    <property type="component" value="Unassembled WGS sequence"/>
</dbReference>
<dbReference type="PANTHER" id="PTHR30146:SF153">
    <property type="entry name" value="LACTOSE OPERON REPRESSOR"/>
    <property type="match status" value="1"/>
</dbReference>
<evidence type="ECO:0000256" key="1">
    <source>
        <dbReference type="ARBA" id="ARBA00023015"/>
    </source>
</evidence>
<feature type="region of interest" description="Disordered" evidence="4">
    <location>
        <begin position="47"/>
        <end position="115"/>
    </location>
</feature>
<gene>
    <name evidence="6" type="ORF">BN12_3710004</name>
</gene>
<protein>
    <submittedName>
        <fullName evidence="6">Transcriptional regulator, LacI family (Modular protein)</fullName>
    </submittedName>
</protein>
<dbReference type="InterPro" id="IPR028082">
    <property type="entry name" value="Peripla_BP_I"/>
</dbReference>
<evidence type="ECO:0000256" key="4">
    <source>
        <dbReference type="SAM" id="MobiDB-lite"/>
    </source>
</evidence>
<evidence type="ECO:0000256" key="3">
    <source>
        <dbReference type="ARBA" id="ARBA00023163"/>
    </source>
</evidence>
<dbReference type="Gene3D" id="3.40.50.2300">
    <property type="match status" value="2"/>
</dbReference>
<reference evidence="6 7" key="1">
    <citation type="journal article" date="2013" name="ISME J.">
        <title>A metabolic model for members of the genus Tetrasphaera involved in enhanced biological phosphorus removal.</title>
        <authorList>
            <person name="Kristiansen R."/>
            <person name="Nguyen H.T.T."/>
            <person name="Saunders A.M."/>
            <person name="Nielsen J.L."/>
            <person name="Wimmer R."/>
            <person name="Le V.Q."/>
            <person name="McIlroy S.J."/>
            <person name="Petrovski S."/>
            <person name="Seviour R.J."/>
            <person name="Calteau A."/>
            <person name="Nielsen K.L."/>
            <person name="Nielsen P.H."/>
        </authorList>
    </citation>
    <scope>NUCLEOTIDE SEQUENCE [LARGE SCALE GENOMIC DNA]</scope>
    <source>
        <strain evidence="6 7">T1-X7</strain>
    </source>
</reference>